<evidence type="ECO:0000256" key="1">
    <source>
        <dbReference type="ARBA" id="ARBA00000900"/>
    </source>
</evidence>
<evidence type="ECO:0000313" key="7">
    <source>
        <dbReference type="EnsemblPlants" id="AUR62001555-RA:cds"/>
    </source>
</evidence>
<dbReference type="GO" id="GO:0061630">
    <property type="term" value="F:ubiquitin protein ligase activity"/>
    <property type="evidence" value="ECO:0007669"/>
    <property type="project" value="UniProtKB-UniRule"/>
</dbReference>
<dbReference type="Gramene" id="AUR62001555-RA">
    <property type="protein sequence ID" value="AUR62001555-RA:cds"/>
    <property type="gene ID" value="AUR62001555"/>
</dbReference>
<accession>A0A803KR98</accession>
<dbReference type="SUPFAM" id="SSF57850">
    <property type="entry name" value="RING/U-box"/>
    <property type="match status" value="1"/>
</dbReference>
<keyword evidence="3 5" id="KW-0808">Transferase</keyword>
<evidence type="ECO:0000256" key="5">
    <source>
        <dbReference type="RuleBase" id="RU369093"/>
    </source>
</evidence>
<dbReference type="InterPro" id="IPR058678">
    <property type="entry name" value="ARM_PUB"/>
</dbReference>
<dbReference type="Pfam" id="PF25598">
    <property type="entry name" value="ARM_PUB"/>
    <property type="match status" value="1"/>
</dbReference>
<dbReference type="PROSITE" id="PS51698">
    <property type="entry name" value="U_BOX"/>
    <property type="match status" value="1"/>
</dbReference>
<dbReference type="SMART" id="SM00504">
    <property type="entry name" value="Ubox"/>
    <property type="match status" value="1"/>
</dbReference>
<dbReference type="SUPFAM" id="SSF48371">
    <property type="entry name" value="ARM repeat"/>
    <property type="match status" value="1"/>
</dbReference>
<sequence>MKDPVTTATGITYDRSSIERWLKEAVVNEPVCPVTKQPLPSQHLTPNHTLRRLIQGWCVANANRGVERIPTPKPVLCRAHVLKILRGLSVPRLQSASLDQLLSLISTTSEDEHAKDDDRKLMAECGVVKAMASLIITCYKDNKTTFLNEALRILTAVWVPANVSSEVRTIVSDNIDLVDAITWVLFDKNVQRRTHAVNLINEVVKVAGSSLVERLKPEFFKGVVAALRVLLEVCQHGRNRHRIIEANTIFHLIEIELELGLAQSEKNKKMSELIFCLLAQLCSCADGRAQFLAHSGGMAVVSKRILRVSAVVDDRAVHVFGLIAKFSATKEVLHEMLKVGAVSKLCMVLQADCAKYLKDKVREMLRMHASAWNNSPCIQVYLLTRYPMLQF</sequence>
<protein>
    <recommendedName>
        <fullName evidence="5 6">U-box domain-containing protein</fullName>
        <ecNumber evidence="5">2.3.2.27</ecNumber>
    </recommendedName>
    <alternativeName>
        <fullName evidence="5">RING-type E3 ubiquitin transferase PUB</fullName>
    </alternativeName>
</protein>
<dbReference type="Gene3D" id="3.30.40.10">
    <property type="entry name" value="Zinc/RING finger domain, C3HC4 (zinc finger)"/>
    <property type="match status" value="1"/>
</dbReference>
<evidence type="ECO:0000259" key="6">
    <source>
        <dbReference type="PROSITE" id="PS51698"/>
    </source>
</evidence>
<comment type="function">
    <text evidence="5">Functions as an E3 ubiquitin ligase.</text>
</comment>
<dbReference type="InterPro" id="IPR003613">
    <property type="entry name" value="Ubox_domain"/>
</dbReference>
<organism evidence="7 8">
    <name type="scientific">Chenopodium quinoa</name>
    <name type="common">Quinoa</name>
    <dbReference type="NCBI Taxonomy" id="63459"/>
    <lineage>
        <taxon>Eukaryota</taxon>
        <taxon>Viridiplantae</taxon>
        <taxon>Streptophyta</taxon>
        <taxon>Embryophyta</taxon>
        <taxon>Tracheophyta</taxon>
        <taxon>Spermatophyta</taxon>
        <taxon>Magnoliopsida</taxon>
        <taxon>eudicotyledons</taxon>
        <taxon>Gunneridae</taxon>
        <taxon>Pentapetalae</taxon>
        <taxon>Caryophyllales</taxon>
        <taxon>Chenopodiaceae</taxon>
        <taxon>Chenopodioideae</taxon>
        <taxon>Atripliceae</taxon>
        <taxon>Chenopodium</taxon>
    </lineage>
</organism>
<dbReference type="EC" id="2.3.2.27" evidence="5"/>
<proteinExistence type="predicted"/>
<evidence type="ECO:0000256" key="4">
    <source>
        <dbReference type="ARBA" id="ARBA00022786"/>
    </source>
</evidence>
<dbReference type="Gene3D" id="1.25.10.10">
    <property type="entry name" value="Leucine-rich Repeat Variant"/>
    <property type="match status" value="1"/>
</dbReference>
<comment type="catalytic activity">
    <reaction evidence="1 5">
        <text>S-ubiquitinyl-[E2 ubiquitin-conjugating enzyme]-L-cysteine + [acceptor protein]-L-lysine = [E2 ubiquitin-conjugating enzyme]-L-cysteine + N(6)-ubiquitinyl-[acceptor protein]-L-lysine.</text>
        <dbReference type="EC" id="2.3.2.27"/>
    </reaction>
</comment>
<dbReference type="InterPro" id="IPR045185">
    <property type="entry name" value="PUB22/23/24-like"/>
</dbReference>
<dbReference type="AlphaFoldDB" id="A0A803KR98"/>
<dbReference type="InterPro" id="IPR016024">
    <property type="entry name" value="ARM-type_fold"/>
</dbReference>
<comment type="pathway">
    <text evidence="2 5">Protein modification; protein ubiquitination.</text>
</comment>
<dbReference type="InterPro" id="IPR011989">
    <property type="entry name" value="ARM-like"/>
</dbReference>
<dbReference type="PANTHER" id="PTHR22849">
    <property type="entry name" value="WDSAM1 PROTEIN"/>
    <property type="match status" value="1"/>
</dbReference>
<feature type="domain" description="U-box" evidence="6">
    <location>
        <begin position="1"/>
        <end position="64"/>
    </location>
</feature>
<dbReference type="Pfam" id="PF04564">
    <property type="entry name" value="U-box"/>
    <property type="match status" value="1"/>
</dbReference>
<dbReference type="UniPathway" id="UPA00143"/>
<keyword evidence="8" id="KW-1185">Reference proteome</keyword>
<dbReference type="PANTHER" id="PTHR22849:SF128">
    <property type="entry name" value="U-BOX DOMAIN-CONTAINING PROTEIN"/>
    <property type="match status" value="1"/>
</dbReference>
<dbReference type="OMA" id="VIQADCA"/>
<dbReference type="InterPro" id="IPR013083">
    <property type="entry name" value="Znf_RING/FYVE/PHD"/>
</dbReference>
<dbReference type="EnsemblPlants" id="AUR62001555-RA">
    <property type="protein sequence ID" value="AUR62001555-RA:cds"/>
    <property type="gene ID" value="AUR62001555"/>
</dbReference>
<name>A0A803KR98_CHEQI</name>
<evidence type="ECO:0000256" key="3">
    <source>
        <dbReference type="ARBA" id="ARBA00022679"/>
    </source>
</evidence>
<dbReference type="GO" id="GO:0016567">
    <property type="term" value="P:protein ubiquitination"/>
    <property type="evidence" value="ECO:0007669"/>
    <property type="project" value="UniProtKB-UniRule"/>
</dbReference>
<evidence type="ECO:0000313" key="8">
    <source>
        <dbReference type="Proteomes" id="UP000596660"/>
    </source>
</evidence>
<evidence type="ECO:0000256" key="2">
    <source>
        <dbReference type="ARBA" id="ARBA00004906"/>
    </source>
</evidence>
<reference evidence="7" key="1">
    <citation type="journal article" date="2017" name="Nature">
        <title>The genome of Chenopodium quinoa.</title>
        <authorList>
            <person name="Jarvis D.E."/>
            <person name="Ho Y.S."/>
            <person name="Lightfoot D.J."/>
            <person name="Schmoeckel S.M."/>
            <person name="Li B."/>
            <person name="Borm T.J.A."/>
            <person name="Ohyanagi H."/>
            <person name="Mineta K."/>
            <person name="Michell C.T."/>
            <person name="Saber N."/>
            <person name="Kharbatia N.M."/>
            <person name="Rupper R.R."/>
            <person name="Sharp A.R."/>
            <person name="Dally N."/>
            <person name="Boughton B.A."/>
            <person name="Woo Y.H."/>
            <person name="Gao G."/>
            <person name="Schijlen E.G.W.M."/>
            <person name="Guo X."/>
            <person name="Momin A.A."/>
            <person name="Negrao S."/>
            <person name="Al-Babili S."/>
            <person name="Gehring C."/>
            <person name="Roessner U."/>
            <person name="Jung C."/>
            <person name="Murphy K."/>
            <person name="Arold S.T."/>
            <person name="Gojobori T."/>
            <person name="van der Linden C.G."/>
            <person name="van Loo E.N."/>
            <person name="Jellen E.N."/>
            <person name="Maughan P.J."/>
            <person name="Tester M."/>
        </authorList>
    </citation>
    <scope>NUCLEOTIDE SEQUENCE [LARGE SCALE GENOMIC DNA]</scope>
    <source>
        <strain evidence="7">cv. PI 614886</strain>
    </source>
</reference>
<dbReference type="Proteomes" id="UP000596660">
    <property type="component" value="Unplaced"/>
</dbReference>
<keyword evidence="4 5" id="KW-0833">Ubl conjugation pathway</keyword>
<reference evidence="7" key="2">
    <citation type="submission" date="2021-03" db="UniProtKB">
        <authorList>
            <consortium name="EnsemblPlants"/>
        </authorList>
    </citation>
    <scope>IDENTIFICATION</scope>
</reference>